<keyword evidence="2" id="KW-0732">Signal</keyword>
<dbReference type="Proteomes" id="UP000230233">
    <property type="component" value="Chromosome V"/>
</dbReference>
<protein>
    <recommendedName>
        <fullName evidence="3">T20D4.11-like domain-containing protein</fullName>
    </recommendedName>
</protein>
<reference evidence="5" key="1">
    <citation type="submission" date="2017-10" db="EMBL/GenBank/DDBJ databases">
        <title>Rapid genome shrinkage in a self-fertile nematode reveals novel sperm competition proteins.</title>
        <authorList>
            <person name="Yin D."/>
            <person name="Schwarz E.M."/>
            <person name="Thomas C.G."/>
            <person name="Felde R.L."/>
            <person name="Korf I.F."/>
            <person name="Cutter A.D."/>
            <person name="Schartner C.M."/>
            <person name="Ralston E.J."/>
            <person name="Meyer B.J."/>
            <person name="Haag E.S."/>
        </authorList>
    </citation>
    <scope>NUCLEOTIDE SEQUENCE [LARGE SCALE GENOMIC DNA]</scope>
    <source>
        <strain evidence="5">JU1422</strain>
    </source>
</reference>
<accession>A0A2G5TNT6</accession>
<dbReference type="PANTHER" id="PTHR31897:SF1">
    <property type="entry name" value="DUF19 DOMAIN-CONTAINING PROTEIN"/>
    <property type="match status" value="1"/>
</dbReference>
<feature type="domain" description="T20D4.11-like" evidence="3">
    <location>
        <begin position="319"/>
        <end position="466"/>
    </location>
</feature>
<dbReference type="OrthoDB" id="5813986at2759"/>
<keyword evidence="1" id="KW-1133">Transmembrane helix</keyword>
<evidence type="ECO:0000313" key="4">
    <source>
        <dbReference type="EMBL" id="PIC28912.1"/>
    </source>
</evidence>
<comment type="caution">
    <text evidence="4">The sequence shown here is derived from an EMBL/GenBank/DDBJ whole genome shotgun (WGS) entry which is preliminary data.</text>
</comment>
<dbReference type="InterPro" id="IPR003839">
    <property type="entry name" value="7TM_GPCR_serpentine_rcpt_Sru"/>
</dbReference>
<feature type="transmembrane region" description="Helical" evidence="1">
    <location>
        <begin position="503"/>
        <end position="522"/>
    </location>
</feature>
<name>A0A2G5TNT6_9PELO</name>
<dbReference type="EMBL" id="PDUG01000005">
    <property type="protein sequence ID" value="PIC28912.1"/>
    <property type="molecule type" value="Genomic_DNA"/>
</dbReference>
<sequence length="650" mass="75944">MYKFLLIFLILARSGDLSILSFHRNLLGEGSEECFEKFFVAVINEKYECSKEYDFMTKDPALKHTAYTDGQSCVLEIIKGECPEDRAVFLKENYGQLINLLTEQPNDNITCSAPYFQLEAIECNAHKHALQLEMQEQTGEKETHDGAVKVLKMCKDAQECIENSCKFTPVERDEIENSCDVLELTTSDFTVCMNKINREKPDLSRFECLNDHDFYSKDSTVICERWKNKKDCMRQVTVEICGKDVMKSDEKFLKKFLNNLKCDKDNVKKRESFLAGKDCFLRIVQDKCDPDRYDVFNYYYEELVDTLTFIPAHSGCSETYYRLNAQRCYAQKNLMEMEIERQLERHPVLKNSTEVMVMCKNIQECMEGLCFTEDEQSEIEFSLVVPELTVSHFTVCILTIDKELPDLLKYKCLENQSFYKKTPEFLCERYRKSKRECLRAVTQDYCGRDVVKPVEGFLDDFIDLKCKDMFLYMLADYSTIRLPSTGIMTSWCASQPPNHGLKLLFFSSVFFNYTSMLFPFLLSLLRLVPIYNAIRLDDICRKMVLICTPLILIYPFFFTFPLIPALGDCRQLQGNYPFGSVFIYWSGGMFDMVAIYWPFLAVYLVAVRPYGSDCDFVLVPWIFYLTHPIFKEKRIVPLDRRRIEADVLTR</sequence>
<keyword evidence="5" id="KW-1185">Reference proteome</keyword>
<feature type="transmembrane region" description="Helical" evidence="1">
    <location>
        <begin position="583"/>
        <end position="606"/>
    </location>
</feature>
<evidence type="ECO:0000256" key="2">
    <source>
        <dbReference type="SAM" id="SignalP"/>
    </source>
</evidence>
<feature type="domain" description="T20D4.11-like" evidence="3">
    <location>
        <begin position="30"/>
        <end position="102"/>
    </location>
</feature>
<keyword evidence="1" id="KW-0812">Transmembrane</keyword>
<evidence type="ECO:0000313" key="5">
    <source>
        <dbReference type="Proteomes" id="UP000230233"/>
    </source>
</evidence>
<gene>
    <name evidence="4" type="primary">Cni-F40G12.5</name>
    <name evidence="4" type="synonym">Cnig_chr_V.g20680</name>
    <name evidence="4" type="ORF">B9Z55_020680</name>
</gene>
<proteinExistence type="predicted"/>
<evidence type="ECO:0000256" key="1">
    <source>
        <dbReference type="SAM" id="Phobius"/>
    </source>
</evidence>
<evidence type="ECO:0000259" key="3">
    <source>
        <dbReference type="Pfam" id="PF01579"/>
    </source>
</evidence>
<dbReference type="PANTHER" id="PTHR31897">
    <property type="entry name" value="PROTEIN CBG17011-RELATED"/>
    <property type="match status" value="1"/>
</dbReference>
<dbReference type="Pfam" id="PF10322">
    <property type="entry name" value="7TM_GPCR_Sru"/>
    <property type="match status" value="1"/>
</dbReference>
<organism evidence="4 5">
    <name type="scientific">Caenorhabditis nigoni</name>
    <dbReference type="NCBI Taxonomy" id="1611254"/>
    <lineage>
        <taxon>Eukaryota</taxon>
        <taxon>Metazoa</taxon>
        <taxon>Ecdysozoa</taxon>
        <taxon>Nematoda</taxon>
        <taxon>Chromadorea</taxon>
        <taxon>Rhabditida</taxon>
        <taxon>Rhabditina</taxon>
        <taxon>Rhabditomorpha</taxon>
        <taxon>Rhabditoidea</taxon>
        <taxon>Rhabditidae</taxon>
        <taxon>Peloderinae</taxon>
        <taxon>Caenorhabditis</taxon>
    </lineage>
</organism>
<feature type="signal peptide" evidence="2">
    <location>
        <begin position="1"/>
        <end position="17"/>
    </location>
</feature>
<keyword evidence="1" id="KW-0472">Membrane</keyword>
<dbReference type="AlphaFoldDB" id="A0A2G5TNT6"/>
<dbReference type="Pfam" id="PF01579">
    <property type="entry name" value="DUF19"/>
    <property type="match status" value="3"/>
</dbReference>
<feature type="chain" id="PRO_5013687251" description="T20D4.11-like domain-containing protein" evidence="2">
    <location>
        <begin position="18"/>
        <end position="650"/>
    </location>
</feature>
<feature type="domain" description="T20D4.11-like" evidence="3">
    <location>
        <begin position="111"/>
        <end position="263"/>
    </location>
</feature>
<feature type="transmembrane region" description="Helical" evidence="1">
    <location>
        <begin position="543"/>
        <end position="563"/>
    </location>
</feature>
<dbReference type="InterPro" id="IPR002542">
    <property type="entry name" value="T20D4.11-like_dom"/>
</dbReference>